<dbReference type="AlphaFoldDB" id="A0A6C0JPW6"/>
<evidence type="ECO:0000256" key="1">
    <source>
        <dbReference type="SAM" id="Phobius"/>
    </source>
</evidence>
<feature type="transmembrane region" description="Helical" evidence="1">
    <location>
        <begin position="732"/>
        <end position="754"/>
    </location>
</feature>
<keyword evidence="1" id="KW-0472">Membrane</keyword>
<dbReference type="EMBL" id="MN740684">
    <property type="protein sequence ID" value="QHU07413.1"/>
    <property type="molecule type" value="Genomic_DNA"/>
</dbReference>
<protein>
    <submittedName>
        <fullName evidence="2">Uncharacterized protein</fullName>
    </submittedName>
</protein>
<proteinExistence type="predicted"/>
<feature type="transmembrane region" description="Helical" evidence="1">
    <location>
        <begin position="500"/>
        <end position="520"/>
    </location>
</feature>
<keyword evidence="1" id="KW-0812">Transmembrane</keyword>
<feature type="transmembrane region" description="Helical" evidence="1">
    <location>
        <begin position="707"/>
        <end position="726"/>
    </location>
</feature>
<name>A0A6C0JPW6_9ZZZZ</name>
<reference evidence="2" key="1">
    <citation type="journal article" date="2020" name="Nature">
        <title>Giant virus diversity and host interactions through global metagenomics.</title>
        <authorList>
            <person name="Schulz F."/>
            <person name="Roux S."/>
            <person name="Paez-Espino D."/>
            <person name="Jungbluth S."/>
            <person name="Walsh D.A."/>
            <person name="Denef V.J."/>
            <person name="McMahon K.D."/>
            <person name="Konstantinidis K.T."/>
            <person name="Eloe-Fadrosh E.A."/>
            <person name="Kyrpides N.C."/>
            <person name="Woyke T."/>
        </authorList>
    </citation>
    <scope>NUCLEOTIDE SEQUENCE</scope>
    <source>
        <strain evidence="2">GVMAG-S-1040241-154</strain>
    </source>
</reference>
<sequence length="777" mass="92089">MVQDILQDKLDTLNYTTDIITLLNFINDEYVLETDLEKSSFNKDDFILLGKDNVSSSYAKYRLDTVSNVYCIINELSKIKYYDKDNSITDKRKLIYDITYENFYPQINKLLFILDVEREILLELHNYELKHKSIGTNIFGHRFKIRCKYIWNDNDNVIVKQSDSGYYEVELEFANVKDNFVKIYDPILNQETTQEPDSNYKNIYSVDKILNIINKNEISLLNPRNLESNYVFNASLKNIVEDINLGSRRVTAIYQYKRVDYLKLILNDIIKRNIYYHIYTYTRETGAIQGCQWNDNSILLDNFKKFNYNFTNYIYNNANEFGTLYAKFINIINNKKRTGKNWQIEVEGTKLYQDRNVNNPNLFINITQESKYQKLIEYCKINYLESKDKDEFKKDPETITLSLSQYEDLKETEKYTGDKFPYLEIEQDGSDPVIYHISIDTTMYNYNYSEEDEIYKTEKIFEKTTKLRDINDELEKKNKLLKTINSNVEFEKKKLDKINIVYIFTICLFILLSIILILLGSDKIDYKRGRNFINTLIFLTFIIFFGLHYYIGKIKETQKDSIKLNNILDDEIFKVKSTIEKFALEDKEFIKERLNSKGLGDGNLDVIFLINFLNGYVAISEEQEKYGNLIDEGKDHFNDISFINILNNQSDLLMDQTKSYYNVVDPLLNKELEDYDKRNENTKMYKNIADFNLNISRRDTKFSIETINYLLNLSLLLAIILLVIFYNSDFTAIIGVIGIIVFIIISILYFTRILRIVRTDNKKKYWQKPLKSDLKKL</sequence>
<accession>A0A6C0JPW6</accession>
<feature type="transmembrane region" description="Helical" evidence="1">
    <location>
        <begin position="532"/>
        <end position="551"/>
    </location>
</feature>
<keyword evidence="1" id="KW-1133">Transmembrane helix</keyword>
<organism evidence="2">
    <name type="scientific">viral metagenome</name>
    <dbReference type="NCBI Taxonomy" id="1070528"/>
    <lineage>
        <taxon>unclassified sequences</taxon>
        <taxon>metagenomes</taxon>
        <taxon>organismal metagenomes</taxon>
    </lineage>
</organism>
<evidence type="ECO:0000313" key="2">
    <source>
        <dbReference type="EMBL" id="QHU07413.1"/>
    </source>
</evidence>